<protein>
    <submittedName>
        <fullName evidence="3">Uncharacterized protein</fullName>
    </submittedName>
</protein>
<dbReference type="KEGG" id="ckr:CKR_2243"/>
<dbReference type="EMBL" id="AP009049">
    <property type="protein sequence ID" value="BAH07294.1"/>
    <property type="molecule type" value="Genomic_DNA"/>
</dbReference>
<accession>B9E469</accession>
<reference evidence="4" key="1">
    <citation type="submission" date="2005-09" db="EMBL/GenBank/DDBJ databases">
        <title>Complete genome sequence of Clostridium kluyveri and comparative genomics of Clostridia species.</title>
        <authorList>
            <person name="Inui M."/>
            <person name="Nonaka H."/>
            <person name="Shinoda Y."/>
            <person name="Ikenaga Y."/>
            <person name="Abe M."/>
            <person name="Naito K."/>
            <person name="Vertes A.A."/>
            <person name="Yukawa H."/>
        </authorList>
    </citation>
    <scope>NUCLEOTIDE SEQUENCE [LARGE SCALE GENOMIC DNA]</scope>
    <source>
        <strain evidence="4">NBRC 12016</strain>
    </source>
</reference>
<dbReference type="Proteomes" id="UP000007969">
    <property type="component" value="Chromosome"/>
</dbReference>
<evidence type="ECO:0000256" key="2">
    <source>
        <dbReference type="SAM" id="Phobius"/>
    </source>
</evidence>
<evidence type="ECO:0000256" key="1">
    <source>
        <dbReference type="SAM" id="MobiDB-lite"/>
    </source>
</evidence>
<gene>
    <name evidence="3" type="ordered locus">CKR_2243</name>
</gene>
<keyword evidence="2" id="KW-0812">Transmembrane</keyword>
<proteinExistence type="predicted"/>
<dbReference type="AlphaFoldDB" id="B9E469"/>
<keyword evidence="2" id="KW-1133">Transmembrane helix</keyword>
<dbReference type="HOGENOM" id="CLU_2179254_0_0_9"/>
<feature type="transmembrane region" description="Helical" evidence="2">
    <location>
        <begin position="20"/>
        <end position="40"/>
    </location>
</feature>
<feature type="compositionally biased region" description="Polar residues" evidence="1">
    <location>
        <begin position="42"/>
        <end position="55"/>
    </location>
</feature>
<keyword evidence="2" id="KW-0472">Membrane</keyword>
<evidence type="ECO:0000313" key="3">
    <source>
        <dbReference type="EMBL" id="BAH07294.1"/>
    </source>
</evidence>
<feature type="region of interest" description="Disordered" evidence="1">
    <location>
        <begin position="42"/>
        <end position="73"/>
    </location>
</feature>
<evidence type="ECO:0000313" key="4">
    <source>
        <dbReference type="Proteomes" id="UP000007969"/>
    </source>
</evidence>
<sequence>MEKSMQCGNEMFYKIKKKHVISILTSIIAIVISFSFFTSITNNPKQNSEKTSNIDIQEISETDSKDIQSSDVTENYGNPEIISRHYIYKEDVVPHIYKEDVVPHIYKEDVVPHVILLDQ</sequence>
<organism evidence="3 4">
    <name type="scientific">Clostridium kluyveri (strain NBRC 12016)</name>
    <dbReference type="NCBI Taxonomy" id="583346"/>
    <lineage>
        <taxon>Bacteria</taxon>
        <taxon>Bacillati</taxon>
        <taxon>Bacillota</taxon>
        <taxon>Clostridia</taxon>
        <taxon>Eubacteriales</taxon>
        <taxon>Clostridiaceae</taxon>
        <taxon>Clostridium</taxon>
    </lineage>
</organism>
<name>B9E469_CLOK1</name>